<comment type="caution">
    <text evidence="2">The sequence shown here is derived from an EMBL/GenBank/DDBJ whole genome shotgun (WGS) entry which is preliminary data.</text>
</comment>
<gene>
    <name evidence="2" type="ORF">IDH45_32765</name>
</gene>
<dbReference type="InterPro" id="IPR006674">
    <property type="entry name" value="HD_domain"/>
</dbReference>
<feature type="domain" description="HD" evidence="1">
    <location>
        <begin position="25"/>
        <end position="126"/>
    </location>
</feature>
<reference evidence="2" key="1">
    <citation type="submission" date="2020-09" db="EMBL/GenBank/DDBJ databases">
        <title>A novel bacterium of genus Paenibacillus, isolated from South China Sea.</title>
        <authorList>
            <person name="Huang H."/>
            <person name="Mo K."/>
            <person name="Hu Y."/>
        </authorList>
    </citation>
    <scope>NUCLEOTIDE SEQUENCE</scope>
    <source>
        <strain evidence="2">IB182363</strain>
    </source>
</reference>
<dbReference type="PROSITE" id="PS51831">
    <property type="entry name" value="HD"/>
    <property type="match status" value="1"/>
</dbReference>
<evidence type="ECO:0000313" key="3">
    <source>
        <dbReference type="Proteomes" id="UP000639396"/>
    </source>
</evidence>
<dbReference type="Pfam" id="PF01966">
    <property type="entry name" value="HD"/>
    <property type="match status" value="1"/>
</dbReference>
<keyword evidence="3" id="KW-1185">Reference proteome</keyword>
<dbReference type="PANTHER" id="PTHR33594">
    <property type="entry name" value="SUPERFAMILY HYDROLASE, PUTATIVE (AFU_ORTHOLOGUE AFUA_1G03035)-RELATED"/>
    <property type="match status" value="1"/>
</dbReference>
<dbReference type="AlphaFoldDB" id="A0A927CHK2"/>
<dbReference type="CDD" id="cd00077">
    <property type="entry name" value="HDc"/>
    <property type="match status" value="1"/>
</dbReference>
<protein>
    <submittedName>
        <fullName evidence="2">HD domain-containing protein</fullName>
    </submittedName>
</protein>
<dbReference type="InterPro" id="IPR003607">
    <property type="entry name" value="HD/PDEase_dom"/>
</dbReference>
<name>A0A927CHK2_9BACL</name>
<dbReference type="EMBL" id="JACXJA010000068">
    <property type="protein sequence ID" value="MBD2866752.1"/>
    <property type="molecule type" value="Genomic_DNA"/>
</dbReference>
<evidence type="ECO:0000313" key="2">
    <source>
        <dbReference type="EMBL" id="MBD2866752.1"/>
    </source>
</evidence>
<evidence type="ECO:0000259" key="1">
    <source>
        <dbReference type="PROSITE" id="PS51831"/>
    </source>
</evidence>
<organism evidence="2 3">
    <name type="scientific">Paenibacillus oceani</name>
    <dbReference type="NCBI Taxonomy" id="2772510"/>
    <lineage>
        <taxon>Bacteria</taxon>
        <taxon>Bacillati</taxon>
        <taxon>Bacillota</taxon>
        <taxon>Bacilli</taxon>
        <taxon>Bacillales</taxon>
        <taxon>Paenibacillaceae</taxon>
        <taxon>Paenibacillus</taxon>
    </lineage>
</organism>
<dbReference type="SMART" id="SM00471">
    <property type="entry name" value="HDc"/>
    <property type="match status" value="1"/>
</dbReference>
<proteinExistence type="predicted"/>
<dbReference type="Gene3D" id="1.20.58.1910">
    <property type="match status" value="1"/>
</dbReference>
<sequence>MNANVLKRAESFARSFHQGDASGHDWSHIERVVRMTRTIAAAEKADPFICELAALLHDVADPKLNASKEAGIANVRGFLDSLPIPADAADHVIAIIATMSYSEGPGRPMATTEGRVVRDADRLDAIGAIGIARTFAYAGWKGHPLHDAALAPRATWTQESYGRERSTAIYHFYEKLLKLKSLLHTETARKIADERHRFMESYLEQFHKEWSGNG</sequence>
<dbReference type="Proteomes" id="UP000639396">
    <property type="component" value="Unassembled WGS sequence"/>
</dbReference>
<dbReference type="Gene3D" id="1.10.472.50">
    <property type="entry name" value="HD-domain/PDEase-like"/>
    <property type="match status" value="1"/>
</dbReference>
<dbReference type="PANTHER" id="PTHR33594:SF1">
    <property type="entry name" value="HD_PDEASE DOMAIN-CONTAINING PROTEIN"/>
    <property type="match status" value="1"/>
</dbReference>
<accession>A0A927CHK2</accession>
<dbReference type="SUPFAM" id="SSF109604">
    <property type="entry name" value="HD-domain/PDEase-like"/>
    <property type="match status" value="1"/>
</dbReference>
<dbReference type="RefSeq" id="WP_190932362.1">
    <property type="nucleotide sequence ID" value="NZ_JACXJA010000068.1"/>
</dbReference>